<reference evidence="2 3" key="1">
    <citation type="submission" date="2019-01" db="EMBL/GenBank/DDBJ databases">
        <authorList>
            <person name="Chen W.-M."/>
        </authorList>
    </citation>
    <scope>NUCLEOTIDE SEQUENCE [LARGE SCALE GENOMIC DNA]</scope>
    <source>
        <strain evidence="2 3">FSY-9</strain>
    </source>
</reference>
<name>A0A3S2URS8_9SPHN</name>
<dbReference type="RefSeq" id="WP_127709269.1">
    <property type="nucleotide sequence ID" value="NZ_SACO01000007.1"/>
</dbReference>
<protein>
    <submittedName>
        <fullName evidence="2">Uncharacterized protein</fullName>
    </submittedName>
</protein>
<feature type="compositionally biased region" description="Gly residues" evidence="1">
    <location>
        <begin position="1"/>
        <end position="22"/>
    </location>
</feature>
<evidence type="ECO:0000313" key="2">
    <source>
        <dbReference type="EMBL" id="RVU04606.1"/>
    </source>
</evidence>
<accession>A0A3S2URS8</accession>
<sequence length="96" mass="10279">MMMGSGMAGMMGSGPMGSGMMGQHGQSQTNMNLSVDDVRSSVERSIAMMGNPRLKPGKVVASTPEIIIADIVTVDKEGLVQRFEVNRHTGSWRQVP</sequence>
<feature type="region of interest" description="Disordered" evidence="1">
    <location>
        <begin position="1"/>
        <end position="28"/>
    </location>
</feature>
<dbReference type="EMBL" id="SACO01000007">
    <property type="protein sequence ID" value="RVU04606.1"/>
    <property type="molecule type" value="Genomic_DNA"/>
</dbReference>
<evidence type="ECO:0000256" key="1">
    <source>
        <dbReference type="SAM" id="MobiDB-lite"/>
    </source>
</evidence>
<dbReference type="Proteomes" id="UP000282837">
    <property type="component" value="Unassembled WGS sequence"/>
</dbReference>
<proteinExistence type="predicted"/>
<dbReference type="OrthoDB" id="7366890at2"/>
<organism evidence="2 3">
    <name type="scientific">Novosphingobium umbonatum</name>
    <dbReference type="NCBI Taxonomy" id="1908524"/>
    <lineage>
        <taxon>Bacteria</taxon>
        <taxon>Pseudomonadati</taxon>
        <taxon>Pseudomonadota</taxon>
        <taxon>Alphaproteobacteria</taxon>
        <taxon>Sphingomonadales</taxon>
        <taxon>Sphingomonadaceae</taxon>
        <taxon>Novosphingobium</taxon>
    </lineage>
</organism>
<dbReference type="AlphaFoldDB" id="A0A3S2URS8"/>
<evidence type="ECO:0000313" key="3">
    <source>
        <dbReference type="Proteomes" id="UP000282837"/>
    </source>
</evidence>
<gene>
    <name evidence="2" type="ORF">EOE18_10555</name>
</gene>
<keyword evidence="3" id="KW-1185">Reference proteome</keyword>
<comment type="caution">
    <text evidence="2">The sequence shown here is derived from an EMBL/GenBank/DDBJ whole genome shotgun (WGS) entry which is preliminary data.</text>
</comment>